<evidence type="ECO:0000256" key="1">
    <source>
        <dbReference type="ARBA" id="ARBA00023015"/>
    </source>
</evidence>
<evidence type="ECO:0000256" key="3">
    <source>
        <dbReference type="ARBA" id="ARBA00023163"/>
    </source>
</evidence>
<protein>
    <submittedName>
        <fullName evidence="5">ArsR family transcriptional regulator</fullName>
    </submittedName>
</protein>
<dbReference type="PRINTS" id="PR00778">
    <property type="entry name" value="HTHARSR"/>
</dbReference>
<dbReference type="Gene3D" id="1.10.10.10">
    <property type="entry name" value="Winged helix-like DNA-binding domain superfamily/Winged helix DNA-binding domain"/>
    <property type="match status" value="1"/>
</dbReference>
<proteinExistence type="predicted"/>
<dbReference type="GO" id="GO:0003677">
    <property type="term" value="F:DNA binding"/>
    <property type="evidence" value="ECO:0007669"/>
    <property type="project" value="UniProtKB-KW"/>
</dbReference>
<dbReference type="EMBL" id="QAYG01000002">
    <property type="protein sequence ID" value="PTW61494.1"/>
    <property type="molecule type" value="Genomic_DNA"/>
</dbReference>
<dbReference type="PROSITE" id="PS50987">
    <property type="entry name" value="HTH_ARSR_2"/>
    <property type="match status" value="1"/>
</dbReference>
<organism evidence="5 6">
    <name type="scientific">Breoghania corrubedonensis</name>
    <dbReference type="NCBI Taxonomy" id="665038"/>
    <lineage>
        <taxon>Bacteria</taxon>
        <taxon>Pseudomonadati</taxon>
        <taxon>Pseudomonadota</taxon>
        <taxon>Alphaproteobacteria</taxon>
        <taxon>Hyphomicrobiales</taxon>
        <taxon>Stappiaceae</taxon>
        <taxon>Breoghania</taxon>
    </lineage>
</organism>
<dbReference type="CDD" id="cd00090">
    <property type="entry name" value="HTH_ARSR"/>
    <property type="match status" value="1"/>
</dbReference>
<dbReference type="InterPro" id="IPR001845">
    <property type="entry name" value="HTH_ArsR_DNA-bd_dom"/>
</dbReference>
<dbReference type="Pfam" id="PF01022">
    <property type="entry name" value="HTH_5"/>
    <property type="match status" value="1"/>
</dbReference>
<dbReference type="InterPro" id="IPR051081">
    <property type="entry name" value="HTH_MetalResp_TranReg"/>
</dbReference>
<evidence type="ECO:0000313" key="5">
    <source>
        <dbReference type="EMBL" id="PTW61494.1"/>
    </source>
</evidence>
<name>A0A2T5VCN0_9HYPH</name>
<accession>A0A2T5VCN0</accession>
<keyword evidence="2" id="KW-0238">DNA-binding</keyword>
<keyword evidence="3" id="KW-0804">Transcription</keyword>
<dbReference type="AlphaFoldDB" id="A0A2T5VCN0"/>
<evidence type="ECO:0000259" key="4">
    <source>
        <dbReference type="PROSITE" id="PS50987"/>
    </source>
</evidence>
<gene>
    <name evidence="5" type="ORF">C8N35_102204</name>
</gene>
<feature type="domain" description="HTH arsR-type" evidence="4">
    <location>
        <begin position="10"/>
        <end position="102"/>
    </location>
</feature>
<dbReference type="NCBIfam" id="NF033788">
    <property type="entry name" value="HTH_metalloreg"/>
    <property type="match status" value="1"/>
</dbReference>
<evidence type="ECO:0000256" key="2">
    <source>
        <dbReference type="ARBA" id="ARBA00023125"/>
    </source>
</evidence>
<keyword evidence="6" id="KW-1185">Reference proteome</keyword>
<reference evidence="5 6" key="1">
    <citation type="submission" date="2018-04" db="EMBL/GenBank/DDBJ databases">
        <title>Genomic Encyclopedia of Archaeal and Bacterial Type Strains, Phase II (KMG-II): from individual species to whole genera.</title>
        <authorList>
            <person name="Goeker M."/>
        </authorList>
    </citation>
    <scope>NUCLEOTIDE SEQUENCE [LARGE SCALE GENOMIC DNA]</scope>
    <source>
        <strain evidence="5 6">DSM 23382</strain>
    </source>
</reference>
<dbReference type="PANTHER" id="PTHR33154:SF28">
    <property type="entry name" value="HTH-TYPE TRANSCRIPTIONAL REGULATOR YGAV-RELATED"/>
    <property type="match status" value="1"/>
</dbReference>
<dbReference type="SMART" id="SM00418">
    <property type="entry name" value="HTH_ARSR"/>
    <property type="match status" value="1"/>
</dbReference>
<dbReference type="GO" id="GO:0003700">
    <property type="term" value="F:DNA-binding transcription factor activity"/>
    <property type="evidence" value="ECO:0007669"/>
    <property type="project" value="InterPro"/>
</dbReference>
<comment type="caution">
    <text evidence="5">The sequence shown here is derived from an EMBL/GenBank/DDBJ whole genome shotgun (WGS) entry which is preliminary data.</text>
</comment>
<dbReference type="PANTHER" id="PTHR33154">
    <property type="entry name" value="TRANSCRIPTIONAL REGULATOR, ARSR FAMILY"/>
    <property type="match status" value="1"/>
</dbReference>
<dbReference type="InterPro" id="IPR036388">
    <property type="entry name" value="WH-like_DNA-bd_sf"/>
</dbReference>
<dbReference type="Proteomes" id="UP000244081">
    <property type="component" value="Unassembled WGS sequence"/>
</dbReference>
<dbReference type="InterPro" id="IPR036390">
    <property type="entry name" value="WH_DNA-bd_sf"/>
</dbReference>
<keyword evidence="1" id="KW-0805">Transcription regulation</keyword>
<dbReference type="SUPFAM" id="SSF46785">
    <property type="entry name" value="Winged helix' DNA-binding domain"/>
    <property type="match status" value="1"/>
</dbReference>
<dbReference type="InterPro" id="IPR011991">
    <property type="entry name" value="ArsR-like_HTH"/>
</dbReference>
<evidence type="ECO:0000313" key="6">
    <source>
        <dbReference type="Proteomes" id="UP000244081"/>
    </source>
</evidence>
<sequence>MRPLSDPDDLSARAGDAARLLKLLASESRLQILCELAQSEASVTALSKAVGLGQSALSQHLAKMRAEGLVTFRRDGQTLYYRIENPAAERILLLLKDVFCEA</sequence>